<name>A0ACC0UQT5_9HYPO</name>
<organism evidence="1 2">
    <name type="scientific">Trichothecium roseum</name>
    <dbReference type="NCBI Taxonomy" id="47278"/>
    <lineage>
        <taxon>Eukaryota</taxon>
        <taxon>Fungi</taxon>
        <taxon>Dikarya</taxon>
        <taxon>Ascomycota</taxon>
        <taxon>Pezizomycotina</taxon>
        <taxon>Sordariomycetes</taxon>
        <taxon>Hypocreomycetidae</taxon>
        <taxon>Hypocreales</taxon>
        <taxon>Hypocreales incertae sedis</taxon>
        <taxon>Trichothecium</taxon>
    </lineage>
</organism>
<comment type="caution">
    <text evidence="1">The sequence shown here is derived from an EMBL/GenBank/DDBJ whole genome shotgun (WGS) entry which is preliminary data.</text>
</comment>
<protein>
    <submittedName>
        <fullName evidence="1">Uncharacterized protein</fullName>
    </submittedName>
</protein>
<proteinExistence type="predicted"/>
<reference evidence="1" key="1">
    <citation type="submission" date="2022-10" db="EMBL/GenBank/DDBJ databases">
        <title>Complete Genome of Trichothecium roseum strain YXFP-22015, a Plant Pathogen Isolated from Citrus.</title>
        <authorList>
            <person name="Wang Y."/>
            <person name="Zhu L."/>
        </authorList>
    </citation>
    <scope>NUCLEOTIDE SEQUENCE</scope>
    <source>
        <strain evidence="1">YXFP-22015</strain>
    </source>
</reference>
<dbReference type="EMBL" id="CM047948">
    <property type="protein sequence ID" value="KAI9896348.1"/>
    <property type="molecule type" value="Genomic_DNA"/>
</dbReference>
<evidence type="ECO:0000313" key="2">
    <source>
        <dbReference type="Proteomes" id="UP001163324"/>
    </source>
</evidence>
<dbReference type="Proteomes" id="UP001163324">
    <property type="component" value="Chromosome 9"/>
</dbReference>
<gene>
    <name evidence="1" type="ORF">N3K66_008520</name>
</gene>
<sequence>MTAGKSHPCGNRLTVYRWESESSGWGSGRRLLGCQDAVSLIDASNQAFPVTVVLASANDARECRGCRQALSTVFRIDQCWWADHCRNSNGYFGSEVTFDNKGKQDGINTWSLSLVKLLAGNNEYEWHKHNVFLRWNKATHHTLILILDASHHLQQQLFSKLLDGVGSHVIPDPMWFLVPLTEDLVQLQDQAVWALRTKIRNMEKSRETENPNFVELHDIARHVIHVGETLEVASLTMSSILRQHTYYVDKKFCGAKAGPVGGEVDDKVNRADDGDADALAAATSHRVHQRLCFFKDMLANLRCRAASNKERLDNEIQLTFNKVAQNDASHSLEIGRAARLDSKSMKYMGFATSVFLPSTFVSTLFSMSFFRFGDDGTWDVSPKIWLFVAFSVPVTILALVMWWRYRPRDDKVRVKMDRSNSNMWRNTERTNSDSSTLVETRFPGKD</sequence>
<evidence type="ECO:0000313" key="1">
    <source>
        <dbReference type="EMBL" id="KAI9896348.1"/>
    </source>
</evidence>
<accession>A0ACC0UQT5</accession>
<keyword evidence="2" id="KW-1185">Reference proteome</keyword>